<dbReference type="HOGENOM" id="CLU_020413_1_0_7"/>
<keyword evidence="3" id="KW-1185">Reference proteome</keyword>
<evidence type="ECO:0000313" key="2">
    <source>
        <dbReference type="EMBL" id="EGB13221.1"/>
    </source>
</evidence>
<dbReference type="Proteomes" id="UP000007845">
    <property type="component" value="Chromosome"/>
</dbReference>
<dbReference type="eggNOG" id="COG0146">
    <property type="taxonomic scope" value="Bacteria"/>
</dbReference>
<dbReference type="Pfam" id="PF02538">
    <property type="entry name" value="Hydantoinase_B"/>
    <property type="match status" value="1"/>
</dbReference>
<dbReference type="AlphaFoldDB" id="F0JC86"/>
<sequence>MQTHPVLLEVFKNRFSSIAEEMGVTLTNTAFSPNIKERRDLSCAVFDEHGDMIAQAAHIPVHLGSMPLSVKSAMAAMTDNGGFAPGDMVMLNDPFKGGTHLPDITIVAPVFAPGTDHPVFFVANRAHHADVGGMASGSMPLSTSLFQEGLIIPPVRIVRNGEVDRELMRLILNNVRTPLEREGDFSAQFMANVTGVRRMTECIEKYGLPTCAHYARALMDYSERITRQAVAAIPDGTYRFEDVLEDDGQGARDIAIRLTMTVEGDHARLDFSASDDQVRGGVNAVRAITLSAVLYVFRALAARDIPANAGCMRPLDVITRPGSVVDAEFPAAVAGGNVETSQRLVDVLLGALARALPESMPAASQGTMNNLTIGGQTASGPFAYYETLAGGMGASPDRDGESAVHSHMTNTLNTPVEALEYAYPFRVREYAILRGTGGRGRHHGGDGLVREIELLADAEVTVLSERRTRAPFGVHGGEPGAPGRNMVVSGNQTRLEPGKFHRALRAGDRVRMETPGGGGFGEPDPD</sequence>
<dbReference type="InterPro" id="IPR003692">
    <property type="entry name" value="Hydantoinase_B"/>
</dbReference>
<reference evidence="2 3" key="1">
    <citation type="journal article" date="2011" name="J. Bacteriol.">
        <title>Genome sequence of the mercury-methylating strain Desulfovibrio desulfuricans ND132.</title>
        <authorList>
            <person name="Brown S.D."/>
            <person name="Gilmour C.C."/>
            <person name="Kucken A.M."/>
            <person name="Wall J.D."/>
            <person name="Elias D.A."/>
            <person name="Brandt C.C."/>
            <person name="Podar M."/>
            <person name="Chertkov O."/>
            <person name="Held B."/>
            <person name="Bruce D.C."/>
            <person name="Detter J.C."/>
            <person name="Tapia R."/>
            <person name="Han C.S."/>
            <person name="Goodwin L.A."/>
            <person name="Cheng J.F."/>
            <person name="Pitluck S."/>
            <person name="Woyke T."/>
            <person name="Mikhailova N."/>
            <person name="Ivanova N.N."/>
            <person name="Han J."/>
            <person name="Lucas S."/>
            <person name="Lapidus A.L."/>
            <person name="Land M.L."/>
            <person name="Hauser L.J."/>
            <person name="Palumbo A.V."/>
        </authorList>
    </citation>
    <scope>NUCLEOTIDE SEQUENCE [LARGE SCALE GENOMIC DNA]</scope>
    <source>
        <strain evidence="2 3">ND132</strain>
    </source>
</reference>
<protein>
    <submittedName>
        <fullName evidence="2">5-oxoprolinase (ATP-hydrolyzing)</fullName>
    </submittedName>
</protein>
<dbReference type="PANTHER" id="PTHR11365:SF23">
    <property type="entry name" value="HYPOTHETICAL 5-OXOPROLINASE (EUROFUNG)-RELATED"/>
    <property type="match status" value="1"/>
</dbReference>
<dbReference type="STRING" id="641491.DND132_0003"/>
<evidence type="ECO:0000259" key="1">
    <source>
        <dbReference type="Pfam" id="PF02538"/>
    </source>
</evidence>
<dbReference type="RefSeq" id="WP_014320649.1">
    <property type="nucleotide sequence ID" value="NC_016803.1"/>
</dbReference>
<dbReference type="GO" id="GO:0017168">
    <property type="term" value="F:5-oxoprolinase (ATP-hydrolyzing) activity"/>
    <property type="evidence" value="ECO:0007669"/>
    <property type="project" value="TreeGrafter"/>
</dbReference>
<accession>F0JC86</accession>
<dbReference type="OrthoDB" id="9761586at2"/>
<dbReference type="GO" id="GO:0005829">
    <property type="term" value="C:cytosol"/>
    <property type="evidence" value="ECO:0007669"/>
    <property type="project" value="TreeGrafter"/>
</dbReference>
<dbReference type="InterPro" id="IPR045079">
    <property type="entry name" value="Oxoprolinase-like"/>
</dbReference>
<dbReference type="SMR" id="F0JC86"/>
<evidence type="ECO:0000313" key="3">
    <source>
        <dbReference type="Proteomes" id="UP000007845"/>
    </source>
</evidence>
<dbReference type="EMBL" id="CP003220">
    <property type="protein sequence ID" value="EGB13221.1"/>
    <property type="molecule type" value="Genomic_DNA"/>
</dbReference>
<name>F0JC86_9BACT</name>
<feature type="domain" description="Hydantoinase B/oxoprolinase" evidence="1">
    <location>
        <begin position="5"/>
        <end position="523"/>
    </location>
</feature>
<organism evidence="2 3">
    <name type="scientific">Pseudodesulfovibrio mercurii</name>
    <dbReference type="NCBI Taxonomy" id="641491"/>
    <lineage>
        <taxon>Bacteria</taxon>
        <taxon>Pseudomonadati</taxon>
        <taxon>Thermodesulfobacteriota</taxon>
        <taxon>Desulfovibrionia</taxon>
        <taxon>Desulfovibrionales</taxon>
        <taxon>Desulfovibrionaceae</taxon>
    </lineage>
</organism>
<proteinExistence type="predicted"/>
<dbReference type="KEGG" id="ddn:DND132_0003"/>
<gene>
    <name evidence="2" type="ORF">DND132_0003</name>
</gene>
<dbReference type="GO" id="GO:0006749">
    <property type="term" value="P:glutathione metabolic process"/>
    <property type="evidence" value="ECO:0007669"/>
    <property type="project" value="TreeGrafter"/>
</dbReference>
<dbReference type="PANTHER" id="PTHR11365">
    <property type="entry name" value="5-OXOPROLINASE RELATED"/>
    <property type="match status" value="1"/>
</dbReference>